<protein>
    <submittedName>
        <fullName evidence="1">Uncharacterized protein</fullName>
    </submittedName>
</protein>
<organism evidence="1">
    <name type="scientific">Anguilla anguilla</name>
    <name type="common">European freshwater eel</name>
    <name type="synonym">Muraena anguilla</name>
    <dbReference type="NCBI Taxonomy" id="7936"/>
    <lineage>
        <taxon>Eukaryota</taxon>
        <taxon>Metazoa</taxon>
        <taxon>Chordata</taxon>
        <taxon>Craniata</taxon>
        <taxon>Vertebrata</taxon>
        <taxon>Euteleostomi</taxon>
        <taxon>Actinopterygii</taxon>
        <taxon>Neopterygii</taxon>
        <taxon>Teleostei</taxon>
        <taxon>Anguilliformes</taxon>
        <taxon>Anguillidae</taxon>
        <taxon>Anguilla</taxon>
    </lineage>
</organism>
<sequence length="27" mass="3149">MIGIIPPPRPHFFTCLIQYCSGLIFRQ</sequence>
<name>A0A0E9XD50_ANGAN</name>
<reference evidence="1" key="2">
    <citation type="journal article" date="2015" name="Fish Shellfish Immunol.">
        <title>Early steps in the European eel (Anguilla anguilla)-Vibrio vulnificus interaction in the gills: Role of the RtxA13 toxin.</title>
        <authorList>
            <person name="Callol A."/>
            <person name="Pajuelo D."/>
            <person name="Ebbesson L."/>
            <person name="Teles M."/>
            <person name="MacKenzie S."/>
            <person name="Amaro C."/>
        </authorList>
    </citation>
    <scope>NUCLEOTIDE SEQUENCE</scope>
</reference>
<dbReference type="AlphaFoldDB" id="A0A0E9XD50"/>
<reference evidence="1" key="1">
    <citation type="submission" date="2014-11" db="EMBL/GenBank/DDBJ databases">
        <authorList>
            <person name="Amaro Gonzalez C."/>
        </authorList>
    </citation>
    <scope>NUCLEOTIDE SEQUENCE</scope>
</reference>
<accession>A0A0E9XD50</accession>
<dbReference type="EMBL" id="GBXM01008221">
    <property type="protein sequence ID" value="JAI00357.1"/>
    <property type="molecule type" value="Transcribed_RNA"/>
</dbReference>
<proteinExistence type="predicted"/>
<evidence type="ECO:0000313" key="1">
    <source>
        <dbReference type="EMBL" id="JAI00357.1"/>
    </source>
</evidence>